<name>A0AAN6VDK8_9PEZI</name>
<protein>
    <submittedName>
        <fullName evidence="1">Uncharacterized protein</fullName>
    </submittedName>
</protein>
<sequence length="355" mass="38444">MLDQTDNGFSGSANAVPGSAVEDASVLEHRSGGHPETQTILKRHYTRMEAITAFSWSCRKAMLLDALDQPGPLRRFGTPRFHSAILGATLRPSPELLTPANMLSAMAIPDPFMGDRQLHLPIPAMQLNTGRHSAQSGTLHLSEHNRELSHDSEQHPTIDSPAACGYDVPPAASIRDNHGSEFSRVFLKPVRPDLKVYGFAPDALPSATAARMKQNIRQWPGYKPEPFVPGAELSRHSAAVDIDRTCASLRDSPLCGHSDSLLTSDPLSQTMSSGATLRTNLEADSAFKKQEAKGQVLTPSGDIDFGNMGGGEECAAADAALRMMSIVLGGFFEWYWRQPCPDSGEFRPAMLLPCV</sequence>
<evidence type="ECO:0000313" key="2">
    <source>
        <dbReference type="Proteomes" id="UP001302745"/>
    </source>
</evidence>
<dbReference type="Proteomes" id="UP001302745">
    <property type="component" value="Unassembled WGS sequence"/>
</dbReference>
<comment type="caution">
    <text evidence="1">The sequence shown here is derived from an EMBL/GenBank/DDBJ whole genome shotgun (WGS) entry which is preliminary data.</text>
</comment>
<reference evidence="1" key="2">
    <citation type="submission" date="2023-05" db="EMBL/GenBank/DDBJ databases">
        <authorList>
            <consortium name="Lawrence Berkeley National Laboratory"/>
            <person name="Steindorff A."/>
            <person name="Hensen N."/>
            <person name="Bonometti L."/>
            <person name="Westerberg I."/>
            <person name="Brannstrom I.O."/>
            <person name="Guillou S."/>
            <person name="Cros-Aarteil S."/>
            <person name="Calhoun S."/>
            <person name="Haridas S."/>
            <person name="Kuo A."/>
            <person name="Mondo S."/>
            <person name="Pangilinan J."/>
            <person name="Riley R."/>
            <person name="Labutti K."/>
            <person name="Andreopoulos B."/>
            <person name="Lipzen A."/>
            <person name="Chen C."/>
            <person name="Yanf M."/>
            <person name="Daum C."/>
            <person name="Ng V."/>
            <person name="Clum A."/>
            <person name="Ohm R."/>
            <person name="Martin F."/>
            <person name="Silar P."/>
            <person name="Natvig D."/>
            <person name="Lalanne C."/>
            <person name="Gautier V."/>
            <person name="Ament-Velasquez S.L."/>
            <person name="Kruys A."/>
            <person name="Hutchinson M.I."/>
            <person name="Powell A.J."/>
            <person name="Barry K."/>
            <person name="Miller A.N."/>
            <person name="Grigoriev I.V."/>
            <person name="Debuchy R."/>
            <person name="Gladieux P."/>
            <person name="Thoren M.H."/>
            <person name="Johannesson H."/>
        </authorList>
    </citation>
    <scope>NUCLEOTIDE SEQUENCE</scope>
    <source>
        <strain evidence="1">CBS 538.74</strain>
    </source>
</reference>
<dbReference type="EMBL" id="MU857327">
    <property type="protein sequence ID" value="KAK4148560.1"/>
    <property type="molecule type" value="Genomic_DNA"/>
</dbReference>
<reference evidence="1" key="1">
    <citation type="journal article" date="2023" name="Mol. Phylogenet. Evol.">
        <title>Genome-scale phylogeny and comparative genomics of the fungal order Sordariales.</title>
        <authorList>
            <person name="Hensen N."/>
            <person name="Bonometti L."/>
            <person name="Westerberg I."/>
            <person name="Brannstrom I.O."/>
            <person name="Guillou S."/>
            <person name="Cros-Aarteil S."/>
            <person name="Calhoun S."/>
            <person name="Haridas S."/>
            <person name="Kuo A."/>
            <person name="Mondo S."/>
            <person name="Pangilinan J."/>
            <person name="Riley R."/>
            <person name="LaButti K."/>
            <person name="Andreopoulos B."/>
            <person name="Lipzen A."/>
            <person name="Chen C."/>
            <person name="Yan M."/>
            <person name="Daum C."/>
            <person name="Ng V."/>
            <person name="Clum A."/>
            <person name="Steindorff A."/>
            <person name="Ohm R.A."/>
            <person name="Martin F."/>
            <person name="Silar P."/>
            <person name="Natvig D.O."/>
            <person name="Lalanne C."/>
            <person name="Gautier V."/>
            <person name="Ament-Velasquez S.L."/>
            <person name="Kruys A."/>
            <person name="Hutchinson M.I."/>
            <person name="Powell A.J."/>
            <person name="Barry K."/>
            <person name="Miller A.N."/>
            <person name="Grigoriev I.V."/>
            <person name="Debuchy R."/>
            <person name="Gladieux P."/>
            <person name="Hiltunen Thoren M."/>
            <person name="Johannesson H."/>
        </authorList>
    </citation>
    <scope>NUCLEOTIDE SEQUENCE</scope>
    <source>
        <strain evidence="1">CBS 538.74</strain>
    </source>
</reference>
<organism evidence="1 2">
    <name type="scientific">Chaetomidium leptoderma</name>
    <dbReference type="NCBI Taxonomy" id="669021"/>
    <lineage>
        <taxon>Eukaryota</taxon>
        <taxon>Fungi</taxon>
        <taxon>Dikarya</taxon>
        <taxon>Ascomycota</taxon>
        <taxon>Pezizomycotina</taxon>
        <taxon>Sordariomycetes</taxon>
        <taxon>Sordariomycetidae</taxon>
        <taxon>Sordariales</taxon>
        <taxon>Chaetomiaceae</taxon>
        <taxon>Chaetomidium</taxon>
    </lineage>
</organism>
<evidence type="ECO:0000313" key="1">
    <source>
        <dbReference type="EMBL" id="KAK4148560.1"/>
    </source>
</evidence>
<accession>A0AAN6VDK8</accession>
<gene>
    <name evidence="1" type="ORF">C8A00DRAFT_38866</name>
</gene>
<proteinExistence type="predicted"/>
<dbReference type="AlphaFoldDB" id="A0AAN6VDK8"/>
<keyword evidence="2" id="KW-1185">Reference proteome</keyword>